<organism evidence="5 6">
    <name type="scientific">Gnathostoma spinigerum</name>
    <dbReference type="NCBI Taxonomy" id="75299"/>
    <lineage>
        <taxon>Eukaryota</taxon>
        <taxon>Metazoa</taxon>
        <taxon>Ecdysozoa</taxon>
        <taxon>Nematoda</taxon>
        <taxon>Chromadorea</taxon>
        <taxon>Rhabditida</taxon>
        <taxon>Spirurina</taxon>
        <taxon>Gnathostomatomorpha</taxon>
        <taxon>Gnathostomatoidea</taxon>
        <taxon>Gnathostomatidae</taxon>
        <taxon>Gnathostoma</taxon>
    </lineage>
</organism>
<feature type="transmembrane region" description="Helical" evidence="3">
    <location>
        <begin position="111"/>
        <end position="129"/>
    </location>
</feature>
<evidence type="ECO:0000259" key="4">
    <source>
        <dbReference type="PROSITE" id="PS50850"/>
    </source>
</evidence>
<comment type="caution">
    <text evidence="5">The sequence shown here is derived from an EMBL/GenBank/DDBJ whole genome shotgun (WGS) entry which is preliminary data.</text>
</comment>
<feature type="transmembrane region" description="Helical" evidence="3">
    <location>
        <begin position="135"/>
        <end position="156"/>
    </location>
</feature>
<sequence length="291" mass="31433">MADECDKSKGDQIQDKSTAEEDNVECKLENAGIIVPPDGGYGWVVVAASFLANVLVDGIIFTTGQSLLGIWEKDFQTTAMAASWAQSLLGGCYLIAGPLAGAFANHFGCRIVTITGALLAFTGFVLSALVPALPILYLTFGIVGGIGFGLIYLPAIVIVSQYFDKRRALATGLAVCGSGIGTTLFSQINPFLLNLHKNNWRFFLVNIAFIILLNIVCGICFKALKPNETQVEKVAEIASEYHERQKEFREHIMGAGKVSSILPSLFLHFASVEVNSMESIFELVFFDAAGY</sequence>
<feature type="region of interest" description="Disordered" evidence="2">
    <location>
        <begin position="1"/>
        <end position="21"/>
    </location>
</feature>
<feature type="transmembrane region" description="Helical" evidence="3">
    <location>
        <begin position="81"/>
        <end position="104"/>
    </location>
</feature>
<feature type="transmembrane region" description="Helical" evidence="3">
    <location>
        <begin position="41"/>
        <end position="61"/>
    </location>
</feature>
<feature type="transmembrane region" description="Helical" evidence="3">
    <location>
        <begin position="200"/>
        <end position="224"/>
    </location>
</feature>
<keyword evidence="3" id="KW-0472">Membrane</keyword>
<name>A0ABD6ETQ4_9BILA</name>
<dbReference type="InterPro" id="IPR020846">
    <property type="entry name" value="MFS_dom"/>
</dbReference>
<dbReference type="GO" id="GO:0016020">
    <property type="term" value="C:membrane"/>
    <property type="evidence" value="ECO:0007669"/>
    <property type="project" value="UniProtKB-SubCell"/>
</dbReference>
<evidence type="ECO:0000256" key="2">
    <source>
        <dbReference type="SAM" id="MobiDB-lite"/>
    </source>
</evidence>
<dbReference type="AlphaFoldDB" id="A0ABD6ETQ4"/>
<evidence type="ECO:0000256" key="1">
    <source>
        <dbReference type="ARBA" id="ARBA00004141"/>
    </source>
</evidence>
<proteinExistence type="predicted"/>
<evidence type="ECO:0000313" key="6">
    <source>
        <dbReference type="Proteomes" id="UP001608902"/>
    </source>
</evidence>
<feature type="domain" description="Major facilitator superfamily (MFS) profile" evidence="4">
    <location>
        <begin position="42"/>
        <end position="291"/>
    </location>
</feature>
<dbReference type="PANTHER" id="PTHR11360:SF238">
    <property type="entry name" value="SD10469P"/>
    <property type="match status" value="1"/>
</dbReference>
<evidence type="ECO:0000256" key="3">
    <source>
        <dbReference type="SAM" id="Phobius"/>
    </source>
</evidence>
<dbReference type="EMBL" id="JBGFUD010012014">
    <property type="protein sequence ID" value="MFH4983354.1"/>
    <property type="molecule type" value="Genomic_DNA"/>
</dbReference>
<dbReference type="InterPro" id="IPR011701">
    <property type="entry name" value="MFS"/>
</dbReference>
<protein>
    <recommendedName>
        <fullName evidence="4">Major facilitator superfamily (MFS) profile domain-containing protein</fullName>
    </recommendedName>
</protein>
<dbReference type="SUPFAM" id="SSF103473">
    <property type="entry name" value="MFS general substrate transporter"/>
    <property type="match status" value="1"/>
</dbReference>
<accession>A0ABD6ETQ4</accession>
<dbReference type="Gene3D" id="1.20.1250.20">
    <property type="entry name" value="MFS general substrate transporter like domains"/>
    <property type="match status" value="1"/>
</dbReference>
<feature type="transmembrane region" description="Helical" evidence="3">
    <location>
        <begin position="168"/>
        <end position="188"/>
    </location>
</feature>
<dbReference type="Proteomes" id="UP001608902">
    <property type="component" value="Unassembled WGS sequence"/>
</dbReference>
<dbReference type="Pfam" id="PF07690">
    <property type="entry name" value="MFS_1"/>
    <property type="match status" value="1"/>
</dbReference>
<dbReference type="PROSITE" id="PS50850">
    <property type="entry name" value="MFS"/>
    <property type="match status" value="1"/>
</dbReference>
<dbReference type="PANTHER" id="PTHR11360">
    <property type="entry name" value="MONOCARBOXYLATE TRANSPORTER"/>
    <property type="match status" value="1"/>
</dbReference>
<evidence type="ECO:0000313" key="5">
    <source>
        <dbReference type="EMBL" id="MFH4983354.1"/>
    </source>
</evidence>
<gene>
    <name evidence="5" type="ORF">AB6A40_010063</name>
</gene>
<dbReference type="InterPro" id="IPR036259">
    <property type="entry name" value="MFS_trans_sf"/>
</dbReference>
<reference evidence="5 6" key="1">
    <citation type="submission" date="2024-08" db="EMBL/GenBank/DDBJ databases">
        <title>Gnathostoma spinigerum genome.</title>
        <authorList>
            <person name="Gonzalez-Bertolin B."/>
            <person name="Monzon S."/>
            <person name="Zaballos A."/>
            <person name="Jimenez P."/>
            <person name="Dekumyoy P."/>
            <person name="Varona S."/>
            <person name="Cuesta I."/>
            <person name="Sumanam S."/>
            <person name="Adisakwattana P."/>
            <person name="Gasser R.B."/>
            <person name="Hernandez-Gonzalez A."/>
            <person name="Young N.D."/>
            <person name="Perteguer M.J."/>
        </authorList>
    </citation>
    <scope>NUCLEOTIDE SEQUENCE [LARGE SCALE GENOMIC DNA]</scope>
    <source>
        <strain evidence="5">AL3</strain>
        <tissue evidence="5">Liver</tissue>
    </source>
</reference>
<comment type="subcellular location">
    <subcellularLocation>
        <location evidence="1">Membrane</location>
        <topology evidence="1">Multi-pass membrane protein</topology>
    </subcellularLocation>
</comment>
<keyword evidence="3" id="KW-0812">Transmembrane</keyword>
<keyword evidence="6" id="KW-1185">Reference proteome</keyword>
<keyword evidence="3" id="KW-1133">Transmembrane helix</keyword>
<dbReference type="InterPro" id="IPR050327">
    <property type="entry name" value="Proton-linked_MCT"/>
</dbReference>